<name>A0A1G7WHQ7_9BACT</name>
<gene>
    <name evidence="1" type="ORF">SAMN04487996_12252</name>
</gene>
<sequence>MQANRLHMEAALLSNTLHEYRDDDIDGANAVVAQILSIRSQWTVTHKTIEYFDKTGKLPEPKPEQDLLAPLPGSAEVAEQRVELARLNSNICKYQKKITDNPEHKKVDLWREQLAKMEALKQELKDKIVTLTYASK</sequence>
<dbReference type="AlphaFoldDB" id="A0A1G7WHQ7"/>
<organism evidence="1 2">
    <name type="scientific">Dyadobacter soli</name>
    <dbReference type="NCBI Taxonomy" id="659014"/>
    <lineage>
        <taxon>Bacteria</taxon>
        <taxon>Pseudomonadati</taxon>
        <taxon>Bacteroidota</taxon>
        <taxon>Cytophagia</taxon>
        <taxon>Cytophagales</taxon>
        <taxon>Spirosomataceae</taxon>
        <taxon>Dyadobacter</taxon>
    </lineage>
</organism>
<reference evidence="2" key="1">
    <citation type="submission" date="2016-10" db="EMBL/GenBank/DDBJ databases">
        <authorList>
            <person name="Varghese N."/>
            <person name="Submissions S."/>
        </authorList>
    </citation>
    <scope>NUCLEOTIDE SEQUENCE [LARGE SCALE GENOMIC DNA]</scope>
    <source>
        <strain evidence="2">DSM 25329</strain>
    </source>
</reference>
<evidence type="ECO:0000313" key="2">
    <source>
        <dbReference type="Proteomes" id="UP000198748"/>
    </source>
</evidence>
<protein>
    <submittedName>
        <fullName evidence="1">Uncharacterized protein</fullName>
    </submittedName>
</protein>
<accession>A0A1G7WHQ7</accession>
<proteinExistence type="predicted"/>
<keyword evidence="2" id="KW-1185">Reference proteome</keyword>
<dbReference type="STRING" id="659014.SAMN04487996_12252"/>
<dbReference type="EMBL" id="FNAN01000022">
    <property type="protein sequence ID" value="SDG71525.1"/>
    <property type="molecule type" value="Genomic_DNA"/>
</dbReference>
<dbReference type="Proteomes" id="UP000198748">
    <property type="component" value="Unassembled WGS sequence"/>
</dbReference>
<evidence type="ECO:0000313" key="1">
    <source>
        <dbReference type="EMBL" id="SDG71525.1"/>
    </source>
</evidence>